<dbReference type="SUPFAM" id="SSF47413">
    <property type="entry name" value="lambda repressor-like DNA-binding domains"/>
    <property type="match status" value="1"/>
</dbReference>
<dbReference type="RefSeq" id="WP_060953388.1">
    <property type="nucleotide sequence ID" value="NZ_BBON01000089.1"/>
</dbReference>
<dbReference type="EMBL" id="BNEK01000005">
    <property type="protein sequence ID" value="GHJ33510.1"/>
    <property type="molecule type" value="Genomic_DNA"/>
</dbReference>
<sequence>MPNPGSEHTGARIKRARLNAGYTQRELAEHTYLSLGTIRKVEQGERLPTVGTLTAVARVLHVTVEDLTGQPYRHRPQDEQVHAPIAGIRAALRHWDLPPDWFDRPRPLHEVRTDVTTALEYRSAGRLSRLGQLLSGLIEELTASVHQHEGRDRRQAARLLSFTYDMAHTLTYRLGYPDLRGQVEDRLRWSAGLADDPLLVALAEYDRVQTFKSAHEYDAGLRIMEMARRRLVEEATTRGPEYITVLGGMRLRDVTLASRLGDPAATKHHISEARKLLEQLPNQDDRRHYRLIFGRGNLAIHEVQASVELAQLEDAEKTIRSTVLPASVTPTRRSAWHVHAARAYVAAGRPKKALEELKEARATAPQITKYRPMARDAATLLNLQFRHVPEDLRALNSWFGINLSS</sequence>
<dbReference type="PANTHER" id="PTHR46797">
    <property type="entry name" value="HTH-TYPE TRANSCRIPTIONAL REGULATOR"/>
    <property type="match status" value="1"/>
</dbReference>
<proteinExistence type="predicted"/>
<comment type="caution">
    <text evidence="3">The sequence shown here is derived from an EMBL/GenBank/DDBJ whole genome shotgun (WGS) entry which is preliminary data.</text>
</comment>
<evidence type="ECO:0000259" key="2">
    <source>
        <dbReference type="PROSITE" id="PS50943"/>
    </source>
</evidence>
<dbReference type="SMART" id="SM00530">
    <property type="entry name" value="HTH_XRE"/>
    <property type="match status" value="1"/>
</dbReference>
<evidence type="ECO:0000256" key="1">
    <source>
        <dbReference type="ARBA" id="ARBA00023125"/>
    </source>
</evidence>
<name>A0ABQ3UD25_STRHY</name>
<dbReference type="InterPro" id="IPR050807">
    <property type="entry name" value="TransReg_Diox_bact_type"/>
</dbReference>
<organism evidence="3 4">
    <name type="scientific">Streptomyces hygroscopicus</name>
    <dbReference type="NCBI Taxonomy" id="1912"/>
    <lineage>
        <taxon>Bacteria</taxon>
        <taxon>Bacillati</taxon>
        <taxon>Actinomycetota</taxon>
        <taxon>Actinomycetes</taxon>
        <taxon>Kitasatosporales</taxon>
        <taxon>Streptomycetaceae</taxon>
        <taxon>Streptomyces</taxon>
        <taxon>Streptomyces violaceusniger group</taxon>
    </lineage>
</organism>
<feature type="domain" description="HTH cro/C1-type" evidence="2">
    <location>
        <begin position="13"/>
        <end position="67"/>
    </location>
</feature>
<dbReference type="Gene3D" id="1.10.260.40">
    <property type="entry name" value="lambda repressor-like DNA-binding domains"/>
    <property type="match status" value="1"/>
</dbReference>
<evidence type="ECO:0000313" key="4">
    <source>
        <dbReference type="Proteomes" id="UP001054854"/>
    </source>
</evidence>
<keyword evidence="1" id="KW-0238">DNA-binding</keyword>
<dbReference type="PROSITE" id="PS50943">
    <property type="entry name" value="HTH_CROC1"/>
    <property type="match status" value="1"/>
</dbReference>
<dbReference type="Pfam" id="PF01381">
    <property type="entry name" value="HTH_3"/>
    <property type="match status" value="1"/>
</dbReference>
<dbReference type="InterPro" id="IPR010982">
    <property type="entry name" value="Lambda_DNA-bd_dom_sf"/>
</dbReference>
<dbReference type="InterPro" id="IPR011990">
    <property type="entry name" value="TPR-like_helical_dom_sf"/>
</dbReference>
<dbReference type="InterPro" id="IPR001387">
    <property type="entry name" value="Cro/C1-type_HTH"/>
</dbReference>
<protein>
    <recommendedName>
        <fullName evidence="2">HTH cro/C1-type domain-containing protein</fullName>
    </recommendedName>
</protein>
<dbReference type="Proteomes" id="UP001054854">
    <property type="component" value="Unassembled WGS sequence"/>
</dbReference>
<dbReference type="Gene3D" id="1.25.40.10">
    <property type="entry name" value="Tetratricopeptide repeat domain"/>
    <property type="match status" value="1"/>
</dbReference>
<keyword evidence="4" id="KW-1185">Reference proteome</keyword>
<dbReference type="CDD" id="cd00093">
    <property type="entry name" value="HTH_XRE"/>
    <property type="match status" value="1"/>
</dbReference>
<reference evidence="3" key="1">
    <citation type="submission" date="2024-05" db="EMBL/GenBank/DDBJ databases">
        <title>Whole genome shotgun sequence of Streptomyces hygroscopicus NBRC 113678.</title>
        <authorList>
            <person name="Komaki H."/>
            <person name="Tamura T."/>
        </authorList>
    </citation>
    <scope>NUCLEOTIDE SEQUENCE</scope>
    <source>
        <strain evidence="3">N11-34</strain>
    </source>
</reference>
<gene>
    <name evidence="3" type="ORF">TPA0910_79430</name>
</gene>
<evidence type="ECO:0000313" key="3">
    <source>
        <dbReference type="EMBL" id="GHJ33510.1"/>
    </source>
</evidence>
<accession>A0ABQ3UD25</accession>
<dbReference type="PANTHER" id="PTHR46797:SF1">
    <property type="entry name" value="METHYLPHOSPHONATE SYNTHASE"/>
    <property type="match status" value="1"/>
</dbReference>